<accession>A0A1B1NGL3</accession>
<feature type="transmembrane region" description="Helical" evidence="6">
    <location>
        <begin position="80"/>
        <end position="100"/>
    </location>
</feature>
<dbReference type="PANTHER" id="PTHR35007">
    <property type="entry name" value="INTEGRAL MEMBRANE PROTEIN-RELATED"/>
    <property type="match status" value="1"/>
</dbReference>
<dbReference type="Proteomes" id="UP000092482">
    <property type="component" value="Chromosome"/>
</dbReference>
<dbReference type="InterPro" id="IPR042094">
    <property type="entry name" value="T2SS_GspF_sf"/>
</dbReference>
<keyword evidence="4 6" id="KW-1133">Transmembrane helix</keyword>
<sequence>MIAGAGWGLVLGLGLASIWWSFWPRAQRVGPRRGRRRLERLQDQIVLAGLRGLGARTLVILCVAASLVVLLLGYAVTRVWTISVCFALMAAWLPLAVVMARARRRRSRLRDVWPDAVDHVQSAVRAGLALPEALVQLADRGPEALRPAFEEFAHDYRATGRFSESLDLLKERLADPVADRLIEALRIARDVGGTDLGRVLRTLSSFLRDDARARAELEARQSWTVNAARLAMAAPWAVLLLLATRGSTLQAYGTPAGALVLAIGAGLSLVAYRVMITVGRLPEEARVLR</sequence>
<dbReference type="Pfam" id="PF00482">
    <property type="entry name" value="T2SSF"/>
    <property type="match status" value="1"/>
</dbReference>
<dbReference type="EMBL" id="CP014989">
    <property type="protein sequence ID" value="ANS80564.1"/>
    <property type="molecule type" value="Genomic_DNA"/>
</dbReference>
<protein>
    <submittedName>
        <fullName evidence="8">Flp pilus assembly protein TadB</fullName>
    </submittedName>
</protein>
<dbReference type="AlphaFoldDB" id="A0A1B1NGL3"/>
<name>A0A1B1NGL3_9MICO</name>
<proteinExistence type="predicted"/>
<evidence type="ECO:0000256" key="5">
    <source>
        <dbReference type="ARBA" id="ARBA00023136"/>
    </source>
</evidence>
<feature type="transmembrane region" description="Helical" evidence="6">
    <location>
        <begin position="45"/>
        <end position="74"/>
    </location>
</feature>
<dbReference type="PANTHER" id="PTHR35007:SF4">
    <property type="entry name" value="CONSERVED TRANSMEMBRANE PROTEIN-RELATED"/>
    <property type="match status" value="1"/>
</dbReference>
<dbReference type="KEGG" id="serj:SGUI_3168"/>
<evidence type="ECO:0000256" key="6">
    <source>
        <dbReference type="SAM" id="Phobius"/>
    </source>
</evidence>
<organism evidence="8 9">
    <name type="scientific">Serinicoccus hydrothermalis</name>
    <dbReference type="NCBI Taxonomy" id="1758689"/>
    <lineage>
        <taxon>Bacteria</taxon>
        <taxon>Bacillati</taxon>
        <taxon>Actinomycetota</taxon>
        <taxon>Actinomycetes</taxon>
        <taxon>Micrococcales</taxon>
        <taxon>Ornithinimicrobiaceae</taxon>
        <taxon>Serinicoccus</taxon>
    </lineage>
</organism>
<keyword evidence="2" id="KW-1003">Cell membrane</keyword>
<feature type="transmembrane region" description="Helical" evidence="6">
    <location>
        <begin position="227"/>
        <end position="244"/>
    </location>
</feature>
<evidence type="ECO:0000256" key="1">
    <source>
        <dbReference type="ARBA" id="ARBA00004651"/>
    </source>
</evidence>
<feature type="domain" description="Type II secretion system protein GspF" evidence="7">
    <location>
        <begin position="118"/>
        <end position="242"/>
    </location>
</feature>
<dbReference type="InterPro" id="IPR018076">
    <property type="entry name" value="T2SS_GspF_dom"/>
</dbReference>
<evidence type="ECO:0000256" key="3">
    <source>
        <dbReference type="ARBA" id="ARBA00022692"/>
    </source>
</evidence>
<feature type="transmembrane region" description="Helical" evidence="6">
    <location>
        <begin position="6"/>
        <end position="24"/>
    </location>
</feature>
<evidence type="ECO:0000313" key="9">
    <source>
        <dbReference type="Proteomes" id="UP000092482"/>
    </source>
</evidence>
<dbReference type="GO" id="GO:0005886">
    <property type="term" value="C:plasma membrane"/>
    <property type="evidence" value="ECO:0007669"/>
    <property type="project" value="UniProtKB-SubCell"/>
</dbReference>
<keyword evidence="9" id="KW-1185">Reference proteome</keyword>
<comment type="subcellular location">
    <subcellularLocation>
        <location evidence="1">Cell membrane</location>
        <topology evidence="1">Multi-pass membrane protein</topology>
    </subcellularLocation>
</comment>
<evidence type="ECO:0000259" key="7">
    <source>
        <dbReference type="Pfam" id="PF00482"/>
    </source>
</evidence>
<dbReference type="PATRIC" id="fig|1758689.4.peg.3297"/>
<evidence type="ECO:0000256" key="2">
    <source>
        <dbReference type="ARBA" id="ARBA00022475"/>
    </source>
</evidence>
<reference evidence="8 9" key="1">
    <citation type="submission" date="2016-03" db="EMBL/GenBank/DDBJ databases">
        <title>Shallow-sea hydrothermal system.</title>
        <authorList>
            <person name="Tang K."/>
        </authorList>
    </citation>
    <scope>NUCLEOTIDE SEQUENCE [LARGE SCALE GENOMIC DNA]</scope>
    <source>
        <strain evidence="8 9">JLT9</strain>
    </source>
</reference>
<gene>
    <name evidence="8" type="ORF">SGUI_3168</name>
</gene>
<keyword evidence="3 6" id="KW-0812">Transmembrane</keyword>
<feature type="transmembrane region" description="Helical" evidence="6">
    <location>
        <begin position="256"/>
        <end position="276"/>
    </location>
</feature>
<dbReference type="STRING" id="1758689.SGUI_3168"/>
<keyword evidence="5 6" id="KW-0472">Membrane</keyword>
<evidence type="ECO:0000256" key="4">
    <source>
        <dbReference type="ARBA" id="ARBA00022989"/>
    </source>
</evidence>
<dbReference type="Gene3D" id="1.20.81.30">
    <property type="entry name" value="Type II secretion system (T2SS), domain F"/>
    <property type="match status" value="1"/>
</dbReference>
<evidence type="ECO:0000313" key="8">
    <source>
        <dbReference type="EMBL" id="ANS80564.1"/>
    </source>
</evidence>